<protein>
    <submittedName>
        <fullName evidence="1">PcfJ like protein</fullName>
    </submittedName>
</protein>
<accession>A0A8S5MKG8</accession>
<organism evidence="1">
    <name type="scientific">Siphoviridae sp. ctXZx16</name>
    <dbReference type="NCBI Taxonomy" id="2826371"/>
    <lineage>
        <taxon>Viruses</taxon>
        <taxon>Duplodnaviria</taxon>
        <taxon>Heunggongvirae</taxon>
        <taxon>Uroviricota</taxon>
        <taxon>Caudoviricetes</taxon>
    </lineage>
</organism>
<name>A0A8S5MKG8_9CAUD</name>
<dbReference type="InterPro" id="IPR025586">
    <property type="entry name" value="PcfJ"/>
</dbReference>
<evidence type="ECO:0000313" key="1">
    <source>
        <dbReference type="EMBL" id="DAD82829.1"/>
    </source>
</evidence>
<sequence length="357" mass="42376">MKYDFATKTAIGIKGKPVKNLCSQLGGFTLNELFDCCDDEKYAKFLRFIRDSETYSYSISNIGTILDRVPRYDRFEQIFSAGFDDIIKDGYWFKYSINEIPKSLIKLCRKYPIKLSNNTVEYYKENQDAHYIAYNLDYLSLDFDDIYIVWNAETWDRVNGDLIYYSFFNKLVNDFGYNAKDLWLYLDRIKTFEAVEDMGFLIHELCDYANMMSQLSPKYDKYPRHFLTTHKIACRNYNRMKKEFSEELFRKRINKQYECSFGDYVFIYPKSTQDIKDESVQMSNCVSSYIDDVINGDCHILFLRKKNKPEESLVTIEVRNNRIVQARRRFNDDVTAEDQKAIDAFNKKFANKEDKAA</sequence>
<reference evidence="1" key="1">
    <citation type="journal article" date="2021" name="Proc. Natl. Acad. Sci. U.S.A.">
        <title>A Catalog of Tens of Thousands of Viruses from Human Metagenomes Reveals Hidden Associations with Chronic Diseases.</title>
        <authorList>
            <person name="Tisza M.J."/>
            <person name="Buck C.B."/>
        </authorList>
    </citation>
    <scope>NUCLEOTIDE SEQUENCE</scope>
    <source>
        <strain evidence="1">CtXZx16</strain>
    </source>
</reference>
<dbReference type="EMBL" id="BK014925">
    <property type="protein sequence ID" value="DAD82829.1"/>
    <property type="molecule type" value="Genomic_DNA"/>
</dbReference>
<proteinExistence type="predicted"/>
<dbReference type="Pfam" id="PF14284">
    <property type="entry name" value="PcfJ"/>
    <property type="match status" value="1"/>
</dbReference>